<sequence>MMSLLEIGDARRRPRGKPNTPDCFGYSFRYLDPLNLYLCVITRNRNAINVSILDPIFVLNTFGCTMYSIFKLYNT</sequence>
<dbReference type="EMBL" id="CM007903">
    <property type="protein sequence ID" value="OTF98707.1"/>
    <property type="molecule type" value="Genomic_DNA"/>
</dbReference>
<proteinExistence type="predicted"/>
<evidence type="ECO:0000313" key="2">
    <source>
        <dbReference type="Proteomes" id="UP000215914"/>
    </source>
</evidence>
<name>A0A251SIQ4_HELAN</name>
<gene>
    <name evidence="1" type="ORF">HannXRQ_Chr14g0448571</name>
</gene>
<evidence type="ECO:0000313" key="1">
    <source>
        <dbReference type="EMBL" id="OTF98707.1"/>
    </source>
</evidence>
<reference evidence="2" key="1">
    <citation type="journal article" date="2017" name="Nature">
        <title>The sunflower genome provides insights into oil metabolism, flowering and Asterid evolution.</title>
        <authorList>
            <person name="Badouin H."/>
            <person name="Gouzy J."/>
            <person name="Grassa C.J."/>
            <person name="Murat F."/>
            <person name="Staton S.E."/>
            <person name="Cottret L."/>
            <person name="Lelandais-Briere C."/>
            <person name="Owens G.L."/>
            <person name="Carrere S."/>
            <person name="Mayjonade B."/>
            <person name="Legrand L."/>
            <person name="Gill N."/>
            <person name="Kane N.C."/>
            <person name="Bowers J.E."/>
            <person name="Hubner S."/>
            <person name="Bellec A."/>
            <person name="Berard A."/>
            <person name="Berges H."/>
            <person name="Blanchet N."/>
            <person name="Boniface M.C."/>
            <person name="Brunel D."/>
            <person name="Catrice O."/>
            <person name="Chaidir N."/>
            <person name="Claudel C."/>
            <person name="Donnadieu C."/>
            <person name="Faraut T."/>
            <person name="Fievet G."/>
            <person name="Helmstetter N."/>
            <person name="King M."/>
            <person name="Knapp S.J."/>
            <person name="Lai Z."/>
            <person name="Le Paslier M.C."/>
            <person name="Lippi Y."/>
            <person name="Lorenzon L."/>
            <person name="Mandel J.R."/>
            <person name="Marage G."/>
            <person name="Marchand G."/>
            <person name="Marquand E."/>
            <person name="Bret-Mestries E."/>
            <person name="Morien E."/>
            <person name="Nambeesan S."/>
            <person name="Nguyen T."/>
            <person name="Pegot-Espagnet P."/>
            <person name="Pouilly N."/>
            <person name="Raftis F."/>
            <person name="Sallet E."/>
            <person name="Schiex T."/>
            <person name="Thomas J."/>
            <person name="Vandecasteele C."/>
            <person name="Vares D."/>
            <person name="Vear F."/>
            <person name="Vautrin S."/>
            <person name="Crespi M."/>
            <person name="Mangin B."/>
            <person name="Burke J.M."/>
            <person name="Salse J."/>
            <person name="Munos S."/>
            <person name="Vincourt P."/>
            <person name="Rieseberg L.H."/>
            <person name="Langlade N.B."/>
        </authorList>
    </citation>
    <scope>NUCLEOTIDE SEQUENCE [LARGE SCALE GENOMIC DNA]</scope>
    <source>
        <strain evidence="2">cv. SF193</strain>
    </source>
</reference>
<protein>
    <submittedName>
        <fullName evidence="1">Uncharacterized protein</fullName>
    </submittedName>
</protein>
<accession>A0A251SIQ4</accession>
<dbReference type="AlphaFoldDB" id="A0A251SIQ4"/>
<dbReference type="Proteomes" id="UP000215914">
    <property type="component" value="Chromosome 14"/>
</dbReference>
<keyword evidence="2" id="KW-1185">Reference proteome</keyword>
<organism evidence="1 2">
    <name type="scientific">Helianthus annuus</name>
    <name type="common">Common sunflower</name>
    <dbReference type="NCBI Taxonomy" id="4232"/>
    <lineage>
        <taxon>Eukaryota</taxon>
        <taxon>Viridiplantae</taxon>
        <taxon>Streptophyta</taxon>
        <taxon>Embryophyta</taxon>
        <taxon>Tracheophyta</taxon>
        <taxon>Spermatophyta</taxon>
        <taxon>Magnoliopsida</taxon>
        <taxon>eudicotyledons</taxon>
        <taxon>Gunneridae</taxon>
        <taxon>Pentapetalae</taxon>
        <taxon>asterids</taxon>
        <taxon>campanulids</taxon>
        <taxon>Asterales</taxon>
        <taxon>Asteraceae</taxon>
        <taxon>Asteroideae</taxon>
        <taxon>Heliantheae alliance</taxon>
        <taxon>Heliantheae</taxon>
        <taxon>Helianthus</taxon>
    </lineage>
</organism>
<dbReference type="InParanoid" id="A0A251SIQ4"/>